<protein>
    <submittedName>
        <fullName evidence="1">Uncharacterized protein</fullName>
    </submittedName>
</protein>
<organism evidence="1 2">
    <name type="scientific">Vibrio phage VBP47</name>
    <dbReference type="NCBI Taxonomy" id="754073"/>
    <lineage>
        <taxon>Viruses</taxon>
        <taxon>Duplodnaviria</taxon>
        <taxon>Heunggongvirae</taxon>
        <taxon>Uroviricota</taxon>
        <taxon>Caudoviricetes</taxon>
        <taxon>Schitoviridae</taxon>
        <taxon>Fuhrmanvirinae</taxon>
        <taxon>Stoningtonvirus</taxon>
        <taxon>Stoningtonvirus VBP47</taxon>
    </lineage>
</organism>
<name>M4SL83_9CAUD</name>
<dbReference type="Proteomes" id="UP000204031">
    <property type="component" value="Segment"/>
</dbReference>
<reference evidence="1 2" key="1">
    <citation type="submission" date="2010-11" db="EMBL/GenBank/DDBJ databases">
        <title>The Genome Sequence of Vibrio phage VBP47.</title>
        <authorList>
            <consortium name="The Broad Institute Genome Sequencing Platform"/>
            <person name="Henn M.R."/>
            <person name="Wharam S."/>
            <person name="Gilg I."/>
            <person name="Martinez Martinez J."/>
            <person name="Wilson W."/>
            <person name="Levin J."/>
            <person name="Malboeuf C."/>
            <person name="Casali M."/>
            <person name="Russ C."/>
            <person name="Lennon N."/>
            <person name="Chapman S.B."/>
            <person name="Erlich R."/>
            <person name="Young S.K."/>
            <person name="Yandava C."/>
            <person name="Zeng Q."/>
            <person name="Fitzgerald M.F."/>
            <person name="Alvarado L."/>
            <person name="Anderson S."/>
            <person name="Berlin A."/>
            <person name="Chen Z."/>
            <person name="Freedman E."/>
            <person name="Gellesch M."/>
            <person name="Goldberg J."/>
            <person name="Green L."/>
            <person name="Griggs A."/>
            <person name="Gujja S."/>
            <person name="Heilman E."/>
            <person name="Heiman D."/>
            <person name="Hollinger A."/>
            <person name="Howarth C."/>
            <person name="Larson L."/>
            <person name="Mehta T."/>
            <person name="Neiman D."/>
            <person name="Pearson M."/>
            <person name="Roberts A."/>
            <person name="Ryan E."/>
            <person name="Saif S."/>
            <person name="Shea T."/>
            <person name="Shenoy N."/>
            <person name="Sisk P."/>
            <person name="Stolte C."/>
            <person name="Sykes S."/>
            <person name="White J."/>
            <person name="Haas B."/>
            <person name="Nusbaum C."/>
            <person name="Birren B."/>
        </authorList>
    </citation>
    <scope>NUCLEOTIDE SEQUENCE [LARGE SCALE GENOMIC DNA]</scope>
    <source>
        <strain evidence="1 2">VBP47</strain>
    </source>
</reference>
<proteinExistence type="predicted"/>
<sequence>MGIVFGVYMWKYYQLTDSKGVIGHYIIKGDQVFSYRPGRQEKTGFRDLMKMTQVGHKVLLILKKQNSPVLFEDMYIKVVMKYVQVSILLEG</sequence>
<evidence type="ECO:0000313" key="1">
    <source>
        <dbReference type="EMBL" id="AGH57107.1"/>
    </source>
</evidence>
<dbReference type="RefSeq" id="YP_007674178.1">
    <property type="nucleotide sequence ID" value="NC_020848.1"/>
</dbReference>
<dbReference type="GeneID" id="15010710"/>
<gene>
    <name evidence="1" type="ORF">VPNG_00083</name>
</gene>
<accession>M4SL83</accession>
<keyword evidence="2" id="KW-1185">Reference proteome</keyword>
<evidence type="ECO:0000313" key="2">
    <source>
        <dbReference type="Proteomes" id="UP000204031"/>
    </source>
</evidence>
<dbReference type="KEGG" id="vg:15010710"/>
<dbReference type="EMBL" id="HQ634194">
    <property type="protein sequence ID" value="AGH57107.1"/>
    <property type="molecule type" value="Genomic_DNA"/>
</dbReference>